<sequence length="298" mass="34505">MTKIRLVFGLLLCFGWVQAQDDTTLEVQKEAEKALRASTNLTYEANKELTSNDFVGAEAEYRRAISKSDKNVAAPFNLGNAYYNRESYGEAFGRYKQAGDAAEDKAEKHKAFHNMGNVFMKNKEYEKAVEAYKEALRNNPTDEETRYNLALAKKMLEKQQDEQKNDQDQKKDKQDQKDQEQDQNKDQKNEGGDNDKQDEGKQNEDENKDKGDQGENGQDKPEENQKGDGDEKKEQEKKPNEGDQPQDQQQQQQPRPNQLSKQQIQNLLEAMQNEEKKVQEKMEARKVRGQKVKNEKDW</sequence>
<dbReference type="SMART" id="SM00028">
    <property type="entry name" value="TPR"/>
    <property type="match status" value="2"/>
</dbReference>
<gene>
    <name evidence="4" type="ORF">GTK07_01280</name>
</gene>
<dbReference type="SUPFAM" id="SSF48452">
    <property type="entry name" value="TPR-like"/>
    <property type="match status" value="1"/>
</dbReference>
<reference evidence="4 5" key="1">
    <citation type="submission" date="2020-01" db="EMBL/GenBank/DDBJ databases">
        <title>Muricauda sediminis sp.nov. 40Bstr401.</title>
        <authorList>
            <person name="Xue Z."/>
            <person name="Zhu S."/>
            <person name="Ren N."/>
            <person name="Chen T."/>
            <person name="Chen X."/>
            <person name="Chen J."/>
            <person name="Yang J."/>
        </authorList>
    </citation>
    <scope>NUCLEOTIDE SEQUENCE [LARGE SCALE GENOMIC DNA]</scope>
    <source>
        <strain evidence="4 5">40Bstr401</strain>
    </source>
</reference>
<dbReference type="EMBL" id="JAAAMI010000001">
    <property type="protein sequence ID" value="NDV41943.1"/>
    <property type="molecule type" value="Genomic_DNA"/>
</dbReference>
<comment type="caution">
    <text evidence="4">The sequence shown here is derived from an EMBL/GenBank/DDBJ whole genome shotgun (WGS) entry which is preliminary data.</text>
</comment>
<dbReference type="RefSeq" id="WP_163632159.1">
    <property type="nucleotide sequence ID" value="NZ_JAAAMI010000001.1"/>
</dbReference>
<feature type="region of interest" description="Disordered" evidence="2">
    <location>
        <begin position="157"/>
        <end position="298"/>
    </location>
</feature>
<dbReference type="PROSITE" id="PS50293">
    <property type="entry name" value="TPR_REGION"/>
    <property type="match status" value="1"/>
</dbReference>
<dbReference type="InterPro" id="IPR011990">
    <property type="entry name" value="TPR-like_helical_dom_sf"/>
</dbReference>
<feature type="chain" id="PRO_5026184652" evidence="3">
    <location>
        <begin position="20"/>
        <end position="298"/>
    </location>
</feature>
<dbReference type="Pfam" id="PF13432">
    <property type="entry name" value="TPR_16"/>
    <property type="match status" value="1"/>
</dbReference>
<feature type="compositionally biased region" description="Basic and acidic residues" evidence="2">
    <location>
        <begin position="157"/>
        <end position="241"/>
    </location>
</feature>
<dbReference type="Gene3D" id="1.25.40.10">
    <property type="entry name" value="Tetratricopeptide repeat domain"/>
    <property type="match status" value="1"/>
</dbReference>
<keyword evidence="1" id="KW-0802">TPR repeat</keyword>
<feature type="compositionally biased region" description="Low complexity" evidence="2">
    <location>
        <begin position="245"/>
        <end position="263"/>
    </location>
</feature>
<feature type="signal peptide" evidence="3">
    <location>
        <begin position="1"/>
        <end position="19"/>
    </location>
</feature>
<accession>A0A6I5KND6</accession>
<evidence type="ECO:0000313" key="5">
    <source>
        <dbReference type="Proteomes" id="UP000468707"/>
    </source>
</evidence>
<dbReference type="AlphaFoldDB" id="A0A6I5KND6"/>
<dbReference type="PROSITE" id="PS50005">
    <property type="entry name" value="TPR"/>
    <property type="match status" value="1"/>
</dbReference>
<protein>
    <submittedName>
        <fullName evidence="4">Tetratricopeptide repeat protein</fullName>
    </submittedName>
</protein>
<evidence type="ECO:0000256" key="2">
    <source>
        <dbReference type="SAM" id="MobiDB-lite"/>
    </source>
</evidence>
<keyword evidence="5" id="KW-1185">Reference proteome</keyword>
<evidence type="ECO:0000313" key="4">
    <source>
        <dbReference type="EMBL" id="NDV41943.1"/>
    </source>
</evidence>
<dbReference type="InterPro" id="IPR019734">
    <property type="entry name" value="TPR_rpt"/>
</dbReference>
<evidence type="ECO:0000256" key="1">
    <source>
        <dbReference type="PROSITE-ProRule" id="PRU00339"/>
    </source>
</evidence>
<feature type="compositionally biased region" description="Basic and acidic residues" evidence="2">
    <location>
        <begin position="273"/>
        <end position="298"/>
    </location>
</feature>
<proteinExistence type="predicted"/>
<name>A0A6I5KND6_9FLAO</name>
<organism evidence="4 5">
    <name type="scientific">Flagellimonas sediminis</name>
    <dbReference type="NCBI Taxonomy" id="2696468"/>
    <lineage>
        <taxon>Bacteria</taxon>
        <taxon>Pseudomonadati</taxon>
        <taxon>Bacteroidota</taxon>
        <taxon>Flavobacteriia</taxon>
        <taxon>Flavobacteriales</taxon>
        <taxon>Flavobacteriaceae</taxon>
        <taxon>Flagellimonas</taxon>
    </lineage>
</organism>
<dbReference type="Pfam" id="PF00515">
    <property type="entry name" value="TPR_1"/>
    <property type="match status" value="1"/>
</dbReference>
<evidence type="ECO:0000256" key="3">
    <source>
        <dbReference type="SAM" id="SignalP"/>
    </source>
</evidence>
<dbReference type="Proteomes" id="UP000468707">
    <property type="component" value="Unassembled WGS sequence"/>
</dbReference>
<keyword evidence="3" id="KW-0732">Signal</keyword>
<feature type="repeat" description="TPR" evidence="1">
    <location>
        <begin position="109"/>
        <end position="142"/>
    </location>
</feature>